<dbReference type="PRINTS" id="PR00381">
    <property type="entry name" value="KINESINLIGHT"/>
</dbReference>
<dbReference type="PANTHER" id="PTHR45783">
    <property type="entry name" value="KINESIN LIGHT CHAIN"/>
    <property type="match status" value="1"/>
</dbReference>
<feature type="domain" description="NB-ARC" evidence="11">
    <location>
        <begin position="281"/>
        <end position="455"/>
    </location>
</feature>
<dbReference type="Pfam" id="PF06985">
    <property type="entry name" value="HET"/>
    <property type="match status" value="1"/>
</dbReference>
<evidence type="ECO:0000256" key="10">
    <source>
        <dbReference type="PROSITE-ProRule" id="PRU00339"/>
    </source>
</evidence>
<dbReference type="SUPFAM" id="SSF52540">
    <property type="entry name" value="P-loop containing nucleoside triphosphate hydrolases"/>
    <property type="match status" value="1"/>
</dbReference>
<feature type="repeat" description="TPR" evidence="10">
    <location>
        <begin position="1139"/>
        <end position="1172"/>
    </location>
</feature>
<feature type="repeat" description="TPR" evidence="10">
    <location>
        <begin position="761"/>
        <end position="794"/>
    </location>
</feature>
<comment type="caution">
    <text evidence="13">The sequence shown here is derived from an EMBL/GenBank/DDBJ whole genome shotgun (WGS) entry which is preliminary data.</text>
</comment>
<dbReference type="GO" id="GO:0043531">
    <property type="term" value="F:ADP binding"/>
    <property type="evidence" value="ECO:0007669"/>
    <property type="project" value="InterPro"/>
</dbReference>
<dbReference type="Gene3D" id="3.40.50.300">
    <property type="entry name" value="P-loop containing nucleotide triphosphate hydrolases"/>
    <property type="match status" value="1"/>
</dbReference>
<dbReference type="EMBL" id="QKRW01000044">
    <property type="protein sequence ID" value="RAL60094.1"/>
    <property type="molecule type" value="Genomic_DNA"/>
</dbReference>
<dbReference type="InterPro" id="IPR019734">
    <property type="entry name" value="TPR_rpt"/>
</dbReference>
<dbReference type="Pfam" id="PF13374">
    <property type="entry name" value="TPR_10"/>
    <property type="match status" value="2"/>
</dbReference>
<evidence type="ECO:0000259" key="11">
    <source>
        <dbReference type="Pfam" id="PF00931"/>
    </source>
</evidence>
<sequence length="1275" mass="145127">MSLIRLLQRKPDGEIVFREPTSGNVPAYAILSHTWGEEEVVYQDLENGKDKNKIVNKAGWRKIQFCAKQAAVDGLEYFWIDTCCIDKKNAVELGAAINSMFRWYQNATRCYVYLSDVSQSDTGVDDQRVWEEAFKKSRWFTRGWTLQELIAPRLVDFFSLEDKRLGSKLSLESKICEITGITKEALRGDALSNFSIKERKSWAECRNTTIEEDGAYCLIGIFGVSMVPNYGEEKDQAFRRLEDEIHRMYKGFSYEQYAVRLNLASFPEATQFVAREEELLEMHKVLRDHSSRSCVTLHGLGGMGKTQLAITYAKRHQEKYTAIFWLNANDEDSLKLSFRDIAQQVLRHHPSTTVLSSVDQDGDLDQVVNAVKEWLDSSRNTKWLMIYDNYDNPKTPNNPDKLAVDIRQFLPQSDHGSIIITTRSSQVRQGIRIHVQKLDLKKGLEIVSNMSGRKDIENDPDAIALVKELDGLPLALSTAGVYLEHVTTSFSDYLRLYKTSWLKLQTTSPLLGSYEDRTLYTTWQITCNRIQQQNPASVQLLKLWAYFHREDLWFDLLQHANFVDNEWIQKLTEDELNFNEAITLLCIFGLVDPDKSPRQQTGARGYSVHSCVHSWIVFVLNKEWDKSLAHMALTCVASKVPNTNEKYWWLTQRRLLQHAIRQDFFIENAKVDIEGLYWEFHSLGNLYSDQGKLAEAEMMYRRALEGKEKALGPDHTSTLDTVNNLGILYFNQGKLAEAEMMYRRALEGCEKALGPDHTSTLDTVNNLGNLYKDQGKLAEAEMMYRRALEGCEKALGPDHTSTLQTVNNLGNLYFNQGKLAEAEMMYRRALEGKEKALGPDHTSTLQTVNNLGNLYFNQGKLAEAEMMYRRALEGKEKALEPDHTSTLDTVNNLGNLYFNQGKLAEAEMMYRRALEGKEKALGPDHTSTLQTVNNLGNLYFNQGKLAEAEMMYRRALEGKEKALGPDHTSTLDTVNNLGNLYFNQGKLAEAEMMYRRALEGKEKALGPDHTSTLQTVNNLGNLYFNQGKLAEAEMMYRRALEGKEKALEPDHTSTLDTVNNLGILYFNQGKLAEAEMMYRRALEGCEKALGPDHTSTLDTVNNLGNLYKDQGKLAEAEMMYRRALEGCEKALGPDHTSTLQTVNNLGNLYKDQGKLAEAEMMYRRALEGYEKALGLELVSSYLPALHTIFAFGDLFSQTDRTDMAKAMYIRALSGYTTVQGPSSKWSRQTEDRLQALQVVSAETNIGQNENTMPEVANSRSLKEKIRKLGRRLNIR</sequence>
<feature type="repeat" description="TPR" evidence="10">
    <location>
        <begin position="719"/>
        <end position="752"/>
    </location>
</feature>
<dbReference type="InterPro" id="IPR010730">
    <property type="entry name" value="HET"/>
</dbReference>
<evidence type="ECO:0000256" key="9">
    <source>
        <dbReference type="ARBA" id="ARBA00023212"/>
    </source>
</evidence>
<dbReference type="Pfam" id="PF13424">
    <property type="entry name" value="TPR_12"/>
    <property type="match status" value="5"/>
</dbReference>
<dbReference type="GO" id="GO:0005871">
    <property type="term" value="C:kinesin complex"/>
    <property type="evidence" value="ECO:0007669"/>
    <property type="project" value="InterPro"/>
</dbReference>
<accession>A0A395IJM9</accession>
<dbReference type="OrthoDB" id="674604at2759"/>
<reference evidence="13 14" key="1">
    <citation type="submission" date="2018-06" db="EMBL/GenBank/DDBJ databases">
        <title>Genome Sequence of the Brown Rot Fungal Pathogen Monilinia fructigena.</title>
        <authorList>
            <person name="Landi L."/>
            <person name="De Miccolis Angelini R.M."/>
            <person name="Pollastro S."/>
            <person name="Abate D."/>
            <person name="Faretra F."/>
            <person name="Romanazzi G."/>
        </authorList>
    </citation>
    <scope>NUCLEOTIDE SEQUENCE [LARGE SCALE GENOMIC DNA]</scope>
    <source>
        <strain evidence="13 14">Mfrg269</strain>
    </source>
</reference>
<comment type="subcellular location">
    <subcellularLocation>
        <location evidence="1">Cytoplasm</location>
        <location evidence="1">Cytoskeleton</location>
    </subcellularLocation>
</comment>
<keyword evidence="4" id="KW-0493">Microtubule</keyword>
<dbReference type="SMART" id="SM00028">
    <property type="entry name" value="TPR"/>
    <property type="match status" value="12"/>
</dbReference>
<feature type="repeat" description="TPR" evidence="10">
    <location>
        <begin position="1055"/>
        <end position="1088"/>
    </location>
</feature>
<evidence type="ECO:0000256" key="1">
    <source>
        <dbReference type="ARBA" id="ARBA00004245"/>
    </source>
</evidence>
<dbReference type="InterPro" id="IPR011990">
    <property type="entry name" value="TPR-like_helical_dom_sf"/>
</dbReference>
<protein>
    <submittedName>
        <fullName evidence="13">Uncharacterized protein</fullName>
    </submittedName>
</protein>
<keyword evidence="7" id="KW-0175">Coiled coil</keyword>
<evidence type="ECO:0000256" key="6">
    <source>
        <dbReference type="ARBA" id="ARBA00022803"/>
    </source>
</evidence>
<feature type="domain" description="Heterokaryon incompatibility" evidence="12">
    <location>
        <begin position="28"/>
        <end position="125"/>
    </location>
</feature>
<dbReference type="GO" id="GO:0019894">
    <property type="term" value="F:kinesin binding"/>
    <property type="evidence" value="ECO:0007669"/>
    <property type="project" value="TreeGrafter"/>
</dbReference>
<feature type="repeat" description="TPR" evidence="10">
    <location>
        <begin position="971"/>
        <end position="1004"/>
    </location>
</feature>
<comment type="similarity">
    <text evidence="2">Belongs to the kinesin light chain family.</text>
</comment>
<evidence type="ECO:0000256" key="2">
    <source>
        <dbReference type="ARBA" id="ARBA00009622"/>
    </source>
</evidence>
<dbReference type="Proteomes" id="UP000249056">
    <property type="component" value="Unassembled WGS sequence"/>
</dbReference>
<feature type="repeat" description="TPR" evidence="10">
    <location>
        <begin position="929"/>
        <end position="962"/>
    </location>
</feature>
<name>A0A395IJM9_9HELO</name>
<evidence type="ECO:0000256" key="8">
    <source>
        <dbReference type="ARBA" id="ARBA00023175"/>
    </source>
</evidence>
<dbReference type="AlphaFoldDB" id="A0A395IJM9"/>
<dbReference type="InterPro" id="IPR002182">
    <property type="entry name" value="NB-ARC"/>
</dbReference>
<evidence type="ECO:0000256" key="7">
    <source>
        <dbReference type="ARBA" id="ARBA00023054"/>
    </source>
</evidence>
<keyword evidence="3" id="KW-0963">Cytoplasm</keyword>
<dbReference type="Gene3D" id="1.25.40.10">
    <property type="entry name" value="Tetratricopeptide repeat domain"/>
    <property type="match status" value="4"/>
</dbReference>
<evidence type="ECO:0000256" key="3">
    <source>
        <dbReference type="ARBA" id="ARBA00022490"/>
    </source>
</evidence>
<evidence type="ECO:0000256" key="5">
    <source>
        <dbReference type="ARBA" id="ARBA00022737"/>
    </source>
</evidence>
<dbReference type="GO" id="GO:0005737">
    <property type="term" value="C:cytoplasm"/>
    <property type="evidence" value="ECO:0007669"/>
    <property type="project" value="TreeGrafter"/>
</dbReference>
<keyword evidence="6 10" id="KW-0802">TPR repeat</keyword>
<keyword evidence="14" id="KW-1185">Reference proteome</keyword>
<keyword evidence="9" id="KW-0206">Cytoskeleton</keyword>
<dbReference type="Pfam" id="PF00931">
    <property type="entry name" value="NB-ARC"/>
    <property type="match status" value="1"/>
</dbReference>
<dbReference type="SUPFAM" id="SSF48452">
    <property type="entry name" value="TPR-like"/>
    <property type="match status" value="1"/>
</dbReference>
<feature type="repeat" description="TPR" evidence="10">
    <location>
        <begin position="887"/>
        <end position="920"/>
    </location>
</feature>
<organism evidence="13 14">
    <name type="scientific">Monilinia fructigena</name>
    <dbReference type="NCBI Taxonomy" id="38457"/>
    <lineage>
        <taxon>Eukaryota</taxon>
        <taxon>Fungi</taxon>
        <taxon>Dikarya</taxon>
        <taxon>Ascomycota</taxon>
        <taxon>Pezizomycotina</taxon>
        <taxon>Leotiomycetes</taxon>
        <taxon>Helotiales</taxon>
        <taxon>Sclerotiniaceae</taxon>
        <taxon>Monilinia</taxon>
    </lineage>
</organism>
<dbReference type="GO" id="GO:0007018">
    <property type="term" value="P:microtubule-based movement"/>
    <property type="evidence" value="ECO:0007669"/>
    <property type="project" value="TreeGrafter"/>
</dbReference>
<evidence type="ECO:0000259" key="12">
    <source>
        <dbReference type="Pfam" id="PF06985"/>
    </source>
</evidence>
<proteinExistence type="inferred from homology"/>
<keyword evidence="5" id="KW-0677">Repeat</keyword>
<dbReference type="PROSITE" id="PS50005">
    <property type="entry name" value="TPR"/>
    <property type="match status" value="11"/>
</dbReference>
<evidence type="ECO:0000313" key="13">
    <source>
        <dbReference type="EMBL" id="RAL60094.1"/>
    </source>
</evidence>
<dbReference type="InterPro" id="IPR002151">
    <property type="entry name" value="Kinesin_light"/>
</dbReference>
<feature type="repeat" description="TPR" evidence="10">
    <location>
        <begin position="803"/>
        <end position="836"/>
    </location>
</feature>
<dbReference type="PANTHER" id="PTHR45783:SF3">
    <property type="entry name" value="KINESIN LIGHT CHAIN"/>
    <property type="match status" value="1"/>
</dbReference>
<feature type="repeat" description="TPR" evidence="10">
    <location>
        <begin position="1097"/>
        <end position="1130"/>
    </location>
</feature>
<evidence type="ECO:0000256" key="4">
    <source>
        <dbReference type="ARBA" id="ARBA00022701"/>
    </source>
</evidence>
<feature type="repeat" description="TPR" evidence="10">
    <location>
        <begin position="845"/>
        <end position="878"/>
    </location>
</feature>
<gene>
    <name evidence="13" type="ORF">DID88_000720</name>
</gene>
<keyword evidence="8" id="KW-0505">Motor protein</keyword>
<dbReference type="GO" id="GO:0005874">
    <property type="term" value="C:microtubule"/>
    <property type="evidence" value="ECO:0007669"/>
    <property type="project" value="UniProtKB-KW"/>
</dbReference>
<feature type="repeat" description="TPR" evidence="10">
    <location>
        <begin position="1013"/>
        <end position="1046"/>
    </location>
</feature>
<evidence type="ECO:0000313" key="14">
    <source>
        <dbReference type="Proteomes" id="UP000249056"/>
    </source>
</evidence>
<dbReference type="InterPro" id="IPR027417">
    <property type="entry name" value="P-loop_NTPase"/>
</dbReference>